<accession>A0A1L9RX79</accession>
<evidence type="ECO:0000256" key="3">
    <source>
        <dbReference type="SAM" id="SignalP"/>
    </source>
</evidence>
<evidence type="ECO:0000259" key="4">
    <source>
        <dbReference type="Pfam" id="PF10342"/>
    </source>
</evidence>
<dbReference type="VEuPathDB" id="FungiDB:ASPWEDRAFT_169327"/>
<dbReference type="PANTHER" id="PTHR40633:SF1">
    <property type="entry name" value="GPI ANCHORED SERINE-THREONINE RICH PROTEIN (AFU_ORTHOLOGUE AFUA_1G03630)"/>
    <property type="match status" value="1"/>
</dbReference>
<organism evidence="5 6">
    <name type="scientific">Aspergillus wentii DTO 134E9</name>
    <dbReference type="NCBI Taxonomy" id="1073089"/>
    <lineage>
        <taxon>Eukaryota</taxon>
        <taxon>Fungi</taxon>
        <taxon>Dikarya</taxon>
        <taxon>Ascomycota</taxon>
        <taxon>Pezizomycotina</taxon>
        <taxon>Eurotiomycetes</taxon>
        <taxon>Eurotiomycetidae</taxon>
        <taxon>Eurotiales</taxon>
        <taxon>Aspergillaceae</taxon>
        <taxon>Aspergillus</taxon>
        <taxon>Aspergillus subgen. Cremei</taxon>
    </lineage>
</organism>
<evidence type="ECO:0000256" key="1">
    <source>
        <dbReference type="ARBA" id="ARBA00022729"/>
    </source>
</evidence>
<sequence length="268" mass="26961">MRFFTTTVISALAAFASAYTQPDYSKSPEGNAITNPGLNQLVPVGKAFNIEWTPTTQGPISLVLLRGPSSNVVPLETLAESIDNSGKFSWTPSTSLEPDTTHYGLLLVVEGTGQYQWSTQFGISNPGYSGSSSAAPATTTAAATTAVTSAVTSAAATADASSTDLVSYEVTTTICPETETKAKATTTATPTAVSTPSSAPIVGTGSVTVPIVSPSKTPSVPSTLRSSSVPSGSPSSASPSVPVFTGAADRNAISFGAVAIGVAAVLAF</sequence>
<feature type="chain" id="PRO_5012476728" description="Yeast cell wall synthesis Kre9/Knh1-like N-terminal domain-containing protein" evidence="3">
    <location>
        <begin position="19"/>
        <end position="268"/>
    </location>
</feature>
<dbReference type="RefSeq" id="XP_040693160.1">
    <property type="nucleotide sequence ID" value="XM_040830436.1"/>
</dbReference>
<reference evidence="6" key="1">
    <citation type="journal article" date="2017" name="Genome Biol.">
        <title>Comparative genomics reveals high biological diversity and specific adaptations in the industrially and medically important fungal genus Aspergillus.</title>
        <authorList>
            <person name="de Vries R.P."/>
            <person name="Riley R."/>
            <person name="Wiebenga A."/>
            <person name="Aguilar-Osorio G."/>
            <person name="Amillis S."/>
            <person name="Uchima C.A."/>
            <person name="Anderluh G."/>
            <person name="Asadollahi M."/>
            <person name="Askin M."/>
            <person name="Barry K."/>
            <person name="Battaglia E."/>
            <person name="Bayram O."/>
            <person name="Benocci T."/>
            <person name="Braus-Stromeyer S.A."/>
            <person name="Caldana C."/>
            <person name="Canovas D."/>
            <person name="Cerqueira G.C."/>
            <person name="Chen F."/>
            <person name="Chen W."/>
            <person name="Choi C."/>
            <person name="Clum A."/>
            <person name="Dos Santos R.A."/>
            <person name="Damasio A.R."/>
            <person name="Diallinas G."/>
            <person name="Emri T."/>
            <person name="Fekete E."/>
            <person name="Flipphi M."/>
            <person name="Freyberg S."/>
            <person name="Gallo A."/>
            <person name="Gournas C."/>
            <person name="Habgood R."/>
            <person name="Hainaut M."/>
            <person name="Harispe M.L."/>
            <person name="Henrissat B."/>
            <person name="Hilden K.S."/>
            <person name="Hope R."/>
            <person name="Hossain A."/>
            <person name="Karabika E."/>
            <person name="Karaffa L."/>
            <person name="Karanyi Z."/>
            <person name="Krasevec N."/>
            <person name="Kuo A."/>
            <person name="Kusch H."/>
            <person name="LaButti K."/>
            <person name="Lagendijk E.L."/>
            <person name="Lapidus A."/>
            <person name="Levasseur A."/>
            <person name="Lindquist E."/>
            <person name="Lipzen A."/>
            <person name="Logrieco A.F."/>
            <person name="MacCabe A."/>
            <person name="Maekelae M.R."/>
            <person name="Malavazi I."/>
            <person name="Melin P."/>
            <person name="Meyer V."/>
            <person name="Mielnichuk N."/>
            <person name="Miskei M."/>
            <person name="Molnar A.P."/>
            <person name="Mule G."/>
            <person name="Ngan C.Y."/>
            <person name="Orejas M."/>
            <person name="Orosz E."/>
            <person name="Ouedraogo J.P."/>
            <person name="Overkamp K.M."/>
            <person name="Park H.-S."/>
            <person name="Perrone G."/>
            <person name="Piumi F."/>
            <person name="Punt P.J."/>
            <person name="Ram A.F."/>
            <person name="Ramon A."/>
            <person name="Rauscher S."/>
            <person name="Record E."/>
            <person name="Riano-Pachon D.M."/>
            <person name="Robert V."/>
            <person name="Roehrig J."/>
            <person name="Ruller R."/>
            <person name="Salamov A."/>
            <person name="Salih N.S."/>
            <person name="Samson R.A."/>
            <person name="Sandor E."/>
            <person name="Sanguinetti M."/>
            <person name="Schuetze T."/>
            <person name="Sepcic K."/>
            <person name="Shelest E."/>
            <person name="Sherlock G."/>
            <person name="Sophianopoulou V."/>
            <person name="Squina F.M."/>
            <person name="Sun H."/>
            <person name="Susca A."/>
            <person name="Todd R.B."/>
            <person name="Tsang A."/>
            <person name="Unkles S.E."/>
            <person name="van de Wiele N."/>
            <person name="van Rossen-Uffink D."/>
            <person name="Oliveira J.V."/>
            <person name="Vesth T.C."/>
            <person name="Visser J."/>
            <person name="Yu J.-H."/>
            <person name="Zhou M."/>
            <person name="Andersen M.R."/>
            <person name="Archer D.B."/>
            <person name="Baker S.E."/>
            <person name="Benoit I."/>
            <person name="Brakhage A.A."/>
            <person name="Braus G.H."/>
            <person name="Fischer R."/>
            <person name="Frisvad J.C."/>
            <person name="Goldman G.H."/>
            <person name="Houbraken J."/>
            <person name="Oakley B."/>
            <person name="Pocsi I."/>
            <person name="Scazzocchio C."/>
            <person name="Seiboth B."/>
            <person name="vanKuyk P.A."/>
            <person name="Wortman J."/>
            <person name="Dyer P.S."/>
            <person name="Grigoriev I.V."/>
        </authorList>
    </citation>
    <scope>NUCLEOTIDE SEQUENCE [LARGE SCALE GENOMIC DNA]</scope>
    <source>
        <strain evidence="6">DTO 134E9</strain>
    </source>
</reference>
<feature type="region of interest" description="Disordered" evidence="2">
    <location>
        <begin position="212"/>
        <end position="241"/>
    </location>
</feature>
<gene>
    <name evidence="5" type="ORF">ASPWEDRAFT_169327</name>
</gene>
<feature type="signal peptide" evidence="3">
    <location>
        <begin position="1"/>
        <end position="18"/>
    </location>
</feature>
<name>A0A1L9RX79_ASPWE</name>
<dbReference type="InterPro" id="IPR018466">
    <property type="entry name" value="Kre9/Knh1-like_N"/>
</dbReference>
<feature type="domain" description="Yeast cell wall synthesis Kre9/Knh1-like N-terminal" evidence="4">
    <location>
        <begin position="35"/>
        <end position="123"/>
    </location>
</feature>
<keyword evidence="6" id="KW-1185">Reference proteome</keyword>
<proteinExistence type="predicted"/>
<dbReference type="Proteomes" id="UP000184383">
    <property type="component" value="Unassembled WGS sequence"/>
</dbReference>
<protein>
    <recommendedName>
        <fullName evidence="4">Yeast cell wall synthesis Kre9/Knh1-like N-terminal domain-containing protein</fullName>
    </recommendedName>
</protein>
<dbReference type="Pfam" id="PF10342">
    <property type="entry name" value="Kre9_KNH"/>
    <property type="match status" value="1"/>
</dbReference>
<evidence type="ECO:0000313" key="5">
    <source>
        <dbReference type="EMBL" id="OJJ39484.1"/>
    </source>
</evidence>
<keyword evidence="1 3" id="KW-0732">Signal</keyword>
<dbReference type="OrthoDB" id="4094614at2759"/>
<dbReference type="GeneID" id="63746284"/>
<dbReference type="InterPro" id="IPR052982">
    <property type="entry name" value="SRP1/TIP1-like"/>
</dbReference>
<dbReference type="EMBL" id="KV878210">
    <property type="protein sequence ID" value="OJJ39484.1"/>
    <property type="molecule type" value="Genomic_DNA"/>
</dbReference>
<evidence type="ECO:0000313" key="6">
    <source>
        <dbReference type="Proteomes" id="UP000184383"/>
    </source>
</evidence>
<dbReference type="AlphaFoldDB" id="A0A1L9RX79"/>
<evidence type="ECO:0000256" key="2">
    <source>
        <dbReference type="SAM" id="MobiDB-lite"/>
    </source>
</evidence>
<dbReference type="PANTHER" id="PTHR40633">
    <property type="entry name" value="MATRIX PROTEIN, PUTATIVE (AFU_ORTHOLOGUE AFUA_8G05410)-RELATED"/>
    <property type="match status" value="1"/>
</dbReference>